<protein>
    <recommendedName>
        <fullName evidence="3">Carbonic anhydrase</fullName>
    </recommendedName>
</protein>
<dbReference type="Proteomes" id="UP000192315">
    <property type="component" value="Unassembled WGS sequence"/>
</dbReference>
<sequence>MDVLISCMDYRLSRYLENRADIIIRNAGGVIYDIIEKIKSLKPDRIIYMPHSDCAAMKLAGRILNNDVECDFDVYKHLAVHFKGVSDMERYNYEHGLSLLKEYFNNVHGEFIDTKAIEWPARRPYYKLLKSSDKYDDLDGYYIIQAPDQSWVENDIKIAKMLGLSEK</sequence>
<proteinExistence type="predicted"/>
<evidence type="ECO:0000313" key="2">
    <source>
        <dbReference type="Proteomes" id="UP000192315"/>
    </source>
</evidence>
<accession>A0A8G2FY11</accession>
<dbReference type="SUPFAM" id="SSF53056">
    <property type="entry name" value="beta-carbonic anhydrase, cab"/>
    <property type="match status" value="1"/>
</dbReference>
<dbReference type="AlphaFoldDB" id="A0A8G2FY11"/>
<organism evidence="1 2">
    <name type="scientific">Picrophilus torridus (strain ATCC 700027 / DSM 9790 / JCM 10055 / NBRC 100828 / KAW 2/3)</name>
    <dbReference type="NCBI Taxonomy" id="1122961"/>
    <lineage>
        <taxon>Archaea</taxon>
        <taxon>Methanobacteriati</taxon>
        <taxon>Thermoplasmatota</taxon>
        <taxon>Thermoplasmata</taxon>
        <taxon>Thermoplasmatales</taxon>
        <taxon>Picrophilaceae</taxon>
        <taxon>Picrophilus</taxon>
    </lineage>
</organism>
<evidence type="ECO:0000313" key="1">
    <source>
        <dbReference type="EMBL" id="SMD31546.1"/>
    </source>
</evidence>
<dbReference type="GO" id="GO:0008270">
    <property type="term" value="F:zinc ion binding"/>
    <property type="evidence" value="ECO:0007669"/>
    <property type="project" value="InterPro"/>
</dbReference>
<dbReference type="InterPro" id="IPR036874">
    <property type="entry name" value="Carbonic_anhydrase_sf"/>
</dbReference>
<dbReference type="RefSeq" id="WP_084273219.1">
    <property type="nucleotide sequence ID" value="NZ_FWYE01000004.1"/>
</dbReference>
<keyword evidence="2" id="KW-1185">Reference proteome</keyword>
<reference evidence="1 2" key="1">
    <citation type="submission" date="2017-04" db="EMBL/GenBank/DDBJ databases">
        <authorList>
            <person name="Varghese N."/>
            <person name="Submissions S."/>
        </authorList>
    </citation>
    <scope>NUCLEOTIDE SEQUENCE [LARGE SCALE GENOMIC DNA]</scope>
    <source>
        <strain evidence="1 2">DSM 9789</strain>
    </source>
</reference>
<name>A0A8G2FY11_PICTO</name>
<gene>
    <name evidence="1" type="ORF">SAMN02745355_1495</name>
</gene>
<evidence type="ECO:0008006" key="3">
    <source>
        <dbReference type="Google" id="ProtNLM"/>
    </source>
</evidence>
<dbReference type="EMBL" id="FWYE01000004">
    <property type="protein sequence ID" value="SMD31546.1"/>
    <property type="molecule type" value="Genomic_DNA"/>
</dbReference>
<dbReference type="GO" id="GO:0004089">
    <property type="term" value="F:carbonate dehydratase activity"/>
    <property type="evidence" value="ECO:0007669"/>
    <property type="project" value="InterPro"/>
</dbReference>
<comment type="caution">
    <text evidence="1">The sequence shown here is derived from an EMBL/GenBank/DDBJ whole genome shotgun (WGS) entry which is preliminary data.</text>
</comment>